<feature type="region of interest" description="Disordered" evidence="6">
    <location>
        <begin position="1"/>
        <end position="29"/>
    </location>
</feature>
<evidence type="ECO:0000256" key="2">
    <source>
        <dbReference type="ARBA" id="ARBA00004496"/>
    </source>
</evidence>
<feature type="compositionally biased region" description="Basic and acidic residues" evidence="6">
    <location>
        <begin position="96"/>
        <end position="106"/>
    </location>
</feature>
<feature type="compositionally biased region" description="Low complexity" evidence="6">
    <location>
        <begin position="8"/>
        <end position="19"/>
    </location>
</feature>
<protein>
    <submittedName>
        <fullName evidence="7">Uncharacterized protein</fullName>
    </submittedName>
</protein>
<keyword evidence="4" id="KW-0963">Cytoplasm</keyword>
<dbReference type="Pfam" id="PF08591">
    <property type="entry name" value="RNR_inhib"/>
    <property type="match status" value="1"/>
</dbReference>
<evidence type="ECO:0000256" key="3">
    <source>
        <dbReference type="ARBA" id="ARBA00005459"/>
    </source>
</evidence>
<evidence type="ECO:0000256" key="4">
    <source>
        <dbReference type="ARBA" id="ARBA00022490"/>
    </source>
</evidence>
<dbReference type="AlphaFoldDB" id="A0AAD7K9S3"/>
<evidence type="ECO:0000256" key="5">
    <source>
        <dbReference type="ARBA" id="ARBA00023242"/>
    </source>
</evidence>
<keyword evidence="8" id="KW-1185">Reference proteome</keyword>
<comment type="caution">
    <text evidence="7">The sequence shown here is derived from an EMBL/GenBank/DDBJ whole genome shotgun (WGS) entry which is preliminary data.</text>
</comment>
<dbReference type="InterPro" id="IPR013900">
    <property type="entry name" value="RNR_inhibitor"/>
</dbReference>
<name>A0AAD7K9S3_9AGAR</name>
<organism evidence="7 8">
    <name type="scientific">Mycena metata</name>
    <dbReference type="NCBI Taxonomy" id="1033252"/>
    <lineage>
        <taxon>Eukaryota</taxon>
        <taxon>Fungi</taxon>
        <taxon>Dikarya</taxon>
        <taxon>Basidiomycota</taxon>
        <taxon>Agaricomycotina</taxon>
        <taxon>Agaricomycetes</taxon>
        <taxon>Agaricomycetidae</taxon>
        <taxon>Agaricales</taxon>
        <taxon>Marasmiineae</taxon>
        <taxon>Mycenaceae</taxon>
        <taxon>Mycena</taxon>
    </lineage>
</organism>
<evidence type="ECO:0000313" key="8">
    <source>
        <dbReference type="Proteomes" id="UP001215598"/>
    </source>
</evidence>
<evidence type="ECO:0000313" key="7">
    <source>
        <dbReference type="EMBL" id="KAJ7781251.1"/>
    </source>
</evidence>
<gene>
    <name evidence="7" type="ORF">B0H16DRAFT_612688</name>
</gene>
<dbReference type="GO" id="GO:0005737">
    <property type="term" value="C:cytoplasm"/>
    <property type="evidence" value="ECO:0007669"/>
    <property type="project" value="UniProtKB-SubCell"/>
</dbReference>
<accession>A0AAD7K9S3</accession>
<evidence type="ECO:0000256" key="6">
    <source>
        <dbReference type="SAM" id="MobiDB-lite"/>
    </source>
</evidence>
<dbReference type="EMBL" id="JARKIB010000004">
    <property type="protein sequence ID" value="KAJ7781251.1"/>
    <property type="molecule type" value="Genomic_DNA"/>
</dbReference>
<comment type="similarity">
    <text evidence="3">Belongs to the DIF1/spd1 family.</text>
</comment>
<reference evidence="7" key="1">
    <citation type="submission" date="2023-03" db="EMBL/GenBank/DDBJ databases">
        <title>Massive genome expansion in bonnet fungi (Mycena s.s.) driven by repeated elements and novel gene families across ecological guilds.</title>
        <authorList>
            <consortium name="Lawrence Berkeley National Laboratory"/>
            <person name="Harder C.B."/>
            <person name="Miyauchi S."/>
            <person name="Viragh M."/>
            <person name="Kuo A."/>
            <person name="Thoen E."/>
            <person name="Andreopoulos B."/>
            <person name="Lu D."/>
            <person name="Skrede I."/>
            <person name="Drula E."/>
            <person name="Henrissat B."/>
            <person name="Morin E."/>
            <person name="Kohler A."/>
            <person name="Barry K."/>
            <person name="LaButti K."/>
            <person name="Morin E."/>
            <person name="Salamov A."/>
            <person name="Lipzen A."/>
            <person name="Mereny Z."/>
            <person name="Hegedus B."/>
            <person name="Baldrian P."/>
            <person name="Stursova M."/>
            <person name="Weitz H."/>
            <person name="Taylor A."/>
            <person name="Grigoriev I.V."/>
            <person name="Nagy L.G."/>
            <person name="Martin F."/>
            <person name="Kauserud H."/>
        </authorList>
    </citation>
    <scope>NUCLEOTIDE SEQUENCE</scope>
    <source>
        <strain evidence="7">CBHHK182m</strain>
    </source>
</reference>
<dbReference type="Proteomes" id="UP001215598">
    <property type="component" value="Unassembled WGS sequence"/>
</dbReference>
<dbReference type="GO" id="GO:0005634">
    <property type="term" value="C:nucleus"/>
    <property type="evidence" value="ECO:0007669"/>
    <property type="project" value="UniProtKB-SubCell"/>
</dbReference>
<sequence length="200" mass="21535">MTSPTNDASPAKKPYASAPDVTPHAATPADLALQLRSVGSRIRKTVTEGYNTQRSAPSSPAKPPPHATIFTSANDVLHDIFGSAPAHPPVSPKKRAREDDSDHESADSMAVDSKAGRGNDTESDGETVIILDSKGARPVKPRPRRPLMQSQSLPTDVFGPLSWPQYCGFLCPNRFPRLTGALITPGLRHNHLLLSLWCCK</sequence>
<evidence type="ECO:0000256" key="1">
    <source>
        <dbReference type="ARBA" id="ARBA00004123"/>
    </source>
</evidence>
<keyword evidence="5" id="KW-0539">Nucleus</keyword>
<proteinExistence type="inferred from homology"/>
<comment type="subcellular location">
    <subcellularLocation>
        <location evidence="2">Cytoplasm</location>
    </subcellularLocation>
    <subcellularLocation>
        <location evidence="1">Nucleus</location>
    </subcellularLocation>
</comment>
<feature type="region of interest" description="Disordered" evidence="6">
    <location>
        <begin position="44"/>
        <end position="151"/>
    </location>
</feature>